<dbReference type="Gene3D" id="2.40.50.100">
    <property type="match status" value="1"/>
</dbReference>
<dbReference type="PRINTS" id="PR01071">
    <property type="entry name" value="ACOABIOTINCC"/>
</dbReference>
<keyword evidence="4 8" id="KW-0276">Fatty acid metabolism</keyword>
<evidence type="ECO:0000256" key="1">
    <source>
        <dbReference type="ARBA" id="ARBA00005194"/>
    </source>
</evidence>
<dbReference type="AlphaFoldDB" id="A0A8J3ZZ05"/>
<gene>
    <name evidence="11" type="primary">fabE</name>
    <name evidence="11" type="ORF">Voc01_077910</name>
</gene>
<keyword evidence="5 8" id="KW-0443">Lipid metabolism</keyword>
<evidence type="ECO:0000256" key="4">
    <source>
        <dbReference type="ARBA" id="ARBA00022832"/>
    </source>
</evidence>
<proteinExistence type="predicted"/>
<keyword evidence="6 8" id="KW-0275">Fatty acid biosynthesis</keyword>
<comment type="caution">
    <text evidence="11">The sequence shown here is derived from an EMBL/GenBank/DDBJ whole genome shotgun (WGS) entry which is preliminary data.</text>
</comment>
<organism evidence="11 12">
    <name type="scientific">Virgisporangium ochraceum</name>
    <dbReference type="NCBI Taxonomy" id="65505"/>
    <lineage>
        <taxon>Bacteria</taxon>
        <taxon>Bacillati</taxon>
        <taxon>Actinomycetota</taxon>
        <taxon>Actinomycetes</taxon>
        <taxon>Micromonosporales</taxon>
        <taxon>Micromonosporaceae</taxon>
        <taxon>Virgisporangium</taxon>
    </lineage>
</organism>
<accession>A0A8J3ZZ05</accession>
<evidence type="ECO:0000256" key="5">
    <source>
        <dbReference type="ARBA" id="ARBA00023098"/>
    </source>
</evidence>
<dbReference type="GO" id="GO:0003989">
    <property type="term" value="F:acetyl-CoA carboxylase activity"/>
    <property type="evidence" value="ECO:0007669"/>
    <property type="project" value="InterPro"/>
</dbReference>
<dbReference type="CDD" id="cd06850">
    <property type="entry name" value="biotinyl_domain"/>
    <property type="match status" value="1"/>
</dbReference>
<evidence type="ECO:0000313" key="12">
    <source>
        <dbReference type="Proteomes" id="UP000635606"/>
    </source>
</evidence>
<dbReference type="UniPathway" id="UPA00094"/>
<feature type="region of interest" description="Disordered" evidence="9">
    <location>
        <begin position="58"/>
        <end position="84"/>
    </location>
</feature>
<keyword evidence="3 8" id="KW-0444">Lipid biosynthesis</keyword>
<evidence type="ECO:0000256" key="7">
    <source>
        <dbReference type="ARBA" id="ARBA00023267"/>
    </source>
</evidence>
<dbReference type="GO" id="GO:0006633">
    <property type="term" value="P:fatty acid biosynthetic process"/>
    <property type="evidence" value="ECO:0007669"/>
    <property type="project" value="UniProtKB-UniPathway"/>
</dbReference>
<keyword evidence="7 8" id="KW-0092">Biotin</keyword>
<dbReference type="InterPro" id="IPR001882">
    <property type="entry name" value="Biotin_BS"/>
</dbReference>
<name>A0A8J3ZZ05_9ACTN</name>
<evidence type="ECO:0000256" key="3">
    <source>
        <dbReference type="ARBA" id="ARBA00022516"/>
    </source>
</evidence>
<reference evidence="11" key="1">
    <citation type="submission" date="2021-01" db="EMBL/GenBank/DDBJ databases">
        <title>Whole genome shotgun sequence of Virgisporangium ochraceum NBRC 16418.</title>
        <authorList>
            <person name="Komaki H."/>
            <person name="Tamura T."/>
        </authorList>
    </citation>
    <scope>NUCLEOTIDE SEQUENCE</scope>
    <source>
        <strain evidence="11">NBRC 16418</strain>
    </source>
</reference>
<evidence type="ECO:0000256" key="8">
    <source>
        <dbReference type="RuleBase" id="RU364072"/>
    </source>
</evidence>
<protein>
    <recommendedName>
        <fullName evidence="2 8">Biotin carboxyl carrier protein of acetyl-CoA carboxylase</fullName>
    </recommendedName>
</protein>
<sequence length="166" mass="16059">MTGAAPGGAGTPSWSDVLALVAQLDASGIADAEVVSAGVSVRVSRTVLGIPAGQAPVAATGPASAPATGSAPAGPPAAAPASAPPVPAGPVITAPMLGVLYHRPGPDQPPFVAVGDTVTPDTTVAIIEVMKLMNPVSADVHGVIAEVCVPDATAVEHGDVLFRLQG</sequence>
<feature type="compositionally biased region" description="Pro residues" evidence="9">
    <location>
        <begin position="73"/>
        <end position="84"/>
    </location>
</feature>
<dbReference type="PROSITE" id="PS50968">
    <property type="entry name" value="BIOTINYL_LIPOYL"/>
    <property type="match status" value="1"/>
</dbReference>
<evidence type="ECO:0000256" key="9">
    <source>
        <dbReference type="SAM" id="MobiDB-lite"/>
    </source>
</evidence>
<dbReference type="InterPro" id="IPR001249">
    <property type="entry name" value="AcCoA_biotinCC"/>
</dbReference>
<dbReference type="Pfam" id="PF00364">
    <property type="entry name" value="Biotin_lipoyl"/>
    <property type="match status" value="1"/>
</dbReference>
<evidence type="ECO:0000256" key="6">
    <source>
        <dbReference type="ARBA" id="ARBA00023160"/>
    </source>
</evidence>
<evidence type="ECO:0000256" key="2">
    <source>
        <dbReference type="ARBA" id="ARBA00017562"/>
    </source>
</evidence>
<comment type="pathway">
    <text evidence="1 8">Lipid metabolism; fatty acid biosynthesis.</text>
</comment>
<dbReference type="RefSeq" id="WP_203932700.1">
    <property type="nucleotide sequence ID" value="NZ_BOPH01000105.1"/>
</dbReference>
<dbReference type="SUPFAM" id="SSF51230">
    <property type="entry name" value="Single hybrid motif"/>
    <property type="match status" value="1"/>
</dbReference>
<comment type="function">
    <text evidence="8">This protein is a component of the acetyl coenzyme A carboxylase complex; first, biotin carboxylase catalyzes the carboxylation of the carrier protein and then the transcarboxylase transfers the carboxyl group to form malonyl-CoA.</text>
</comment>
<dbReference type="GO" id="GO:0009317">
    <property type="term" value="C:acetyl-CoA carboxylase complex"/>
    <property type="evidence" value="ECO:0007669"/>
    <property type="project" value="InterPro"/>
</dbReference>
<dbReference type="PANTHER" id="PTHR45266">
    <property type="entry name" value="OXALOACETATE DECARBOXYLASE ALPHA CHAIN"/>
    <property type="match status" value="1"/>
</dbReference>
<dbReference type="InterPro" id="IPR050709">
    <property type="entry name" value="Biotin_Carboxyl_Carrier/Decarb"/>
</dbReference>
<feature type="compositionally biased region" description="Low complexity" evidence="9">
    <location>
        <begin position="58"/>
        <end position="72"/>
    </location>
</feature>
<dbReference type="EMBL" id="BOPH01000105">
    <property type="protein sequence ID" value="GIJ72874.1"/>
    <property type="molecule type" value="Genomic_DNA"/>
</dbReference>
<evidence type="ECO:0000259" key="10">
    <source>
        <dbReference type="PROSITE" id="PS50968"/>
    </source>
</evidence>
<dbReference type="Proteomes" id="UP000635606">
    <property type="component" value="Unassembled WGS sequence"/>
</dbReference>
<evidence type="ECO:0000313" key="11">
    <source>
        <dbReference type="EMBL" id="GIJ72874.1"/>
    </source>
</evidence>
<keyword evidence="12" id="KW-1185">Reference proteome</keyword>
<dbReference type="PROSITE" id="PS00188">
    <property type="entry name" value="BIOTIN"/>
    <property type="match status" value="1"/>
</dbReference>
<feature type="domain" description="Lipoyl-binding" evidence="10">
    <location>
        <begin position="89"/>
        <end position="165"/>
    </location>
</feature>
<dbReference type="InterPro" id="IPR000089">
    <property type="entry name" value="Biotin_lipoyl"/>
</dbReference>
<dbReference type="InterPro" id="IPR011053">
    <property type="entry name" value="Single_hybrid_motif"/>
</dbReference>
<dbReference type="PANTHER" id="PTHR45266:SF3">
    <property type="entry name" value="OXALOACETATE DECARBOXYLASE ALPHA CHAIN"/>
    <property type="match status" value="1"/>
</dbReference>